<feature type="domain" description="Glycoside hydrolase family 65 central catalytic" evidence="4">
    <location>
        <begin position="317"/>
        <end position="713"/>
    </location>
</feature>
<proteinExistence type="inferred from homology"/>
<dbReference type="InterPro" id="IPR011013">
    <property type="entry name" value="Gal_mutarotase_sf_dom"/>
</dbReference>
<evidence type="ECO:0000256" key="1">
    <source>
        <dbReference type="ARBA" id="ARBA00006768"/>
    </source>
</evidence>
<dbReference type="InterPro" id="IPR008928">
    <property type="entry name" value="6-hairpin_glycosidase_sf"/>
</dbReference>
<keyword evidence="2" id="KW-0328">Glycosyltransferase</keyword>
<keyword evidence="3" id="KW-0808">Transferase</keyword>
<dbReference type="InterPro" id="IPR005195">
    <property type="entry name" value="Glyco_hydro_65_M"/>
</dbReference>
<sequence length="796" mass="90690">MSDWSLVYEEFNPEQERLREALCTLGNGYFATRGAAHEAEADSTHYPGTYLAGGYNRLHTEIGGRTIEHEDLVNLPNWLSLSFRHPDANWFNLQAVDILSYRQELDLKAGVLHRAVQFQDSQLRRTTVSSRRFVHIGLHHLAGLEVVITPENWSGPLEVRSALDGRVVNAGVARYQALNNKHLAGIESSVVGEDEIFLYMETNQSKLRIAEAARTRFVLDDSLLHPTRAVIQEPELIGQACTIPMKQGRPLTIEKIVTLYTARDHGISECGLDARQALTNAAGFEDLLRSHTQHLSRLWQRCDIGIQDGEDSQLTLRLHIFHLLQTTSPSTIGLDVGVPARGLHGEAYRGHIFWDELFIFPFLNLRIPDITKSLLLYRHRRLDQARRNAQEAGFNGALYPWQSGSNGREESQRLHLNPQSGRWTPDNSALQRHVNAAIVYNVWHYFQVTDDWEFLSFYGAEMILEIARFWASAVSYNAEKDRYEIFDVMGPDEYHDQYPKADHPGLNNNAYTNLMVVWVFCRALELLDMLSVDSRTELREIMHISTTEAELWDDISRKMFLPFHDKGIISQFEGYEDLEEFDWERYREKYGDIHRLDRILEAEGDSTNRYKLSKQADVLMLFYLFSSDELRILFKRLGYPFKYSTIPQNVAYYLSRTAHGSSLSRVVHSWVTARSDRAQAWDLLKAALRVDISDVQSGTTAEGIHLGAMAGTVDLIQRGHTGLETRGGTLYFNPCLPKGLKALNLRLFYRGHSLDVAVTQETFQIGSRPGRSSPIRISIKGKSQKLKPGQIVSASI</sequence>
<dbReference type="InterPro" id="IPR012341">
    <property type="entry name" value="6hp_glycosidase-like_sf"/>
</dbReference>
<evidence type="ECO:0000259" key="5">
    <source>
        <dbReference type="Pfam" id="PF03633"/>
    </source>
</evidence>
<organism evidence="7 8">
    <name type="scientific">Candidatus Nitronereus thalassa</name>
    <dbReference type="NCBI Taxonomy" id="3020898"/>
    <lineage>
        <taxon>Bacteria</taxon>
        <taxon>Pseudomonadati</taxon>
        <taxon>Nitrospirota</taxon>
        <taxon>Nitrospiria</taxon>
        <taxon>Nitrospirales</taxon>
        <taxon>Nitrospiraceae</taxon>
        <taxon>Candidatus Nitronereus</taxon>
    </lineage>
</organism>
<evidence type="ECO:0000259" key="6">
    <source>
        <dbReference type="Pfam" id="PF03636"/>
    </source>
</evidence>
<dbReference type="Gene3D" id="2.60.420.10">
    <property type="entry name" value="Maltose phosphorylase, domain 3"/>
    <property type="match status" value="1"/>
</dbReference>
<dbReference type="PANTHER" id="PTHR11051:SF8">
    <property type="entry name" value="PROTEIN-GLUCOSYLGALACTOSYLHYDROXYLYSINE GLUCOSIDASE"/>
    <property type="match status" value="1"/>
</dbReference>
<feature type="domain" description="Glycoside hydrolase family 65 C-terminal" evidence="5">
    <location>
        <begin position="723"/>
        <end position="784"/>
    </location>
</feature>
<keyword evidence="8" id="KW-1185">Reference proteome</keyword>
<evidence type="ECO:0000256" key="2">
    <source>
        <dbReference type="ARBA" id="ARBA00022676"/>
    </source>
</evidence>
<dbReference type="GO" id="GO:0016787">
    <property type="term" value="F:hydrolase activity"/>
    <property type="evidence" value="ECO:0007669"/>
    <property type="project" value="UniProtKB-KW"/>
</dbReference>
<dbReference type="InterPro" id="IPR017045">
    <property type="entry name" value="Malt_Pase/Glycosyl_Hdrlase"/>
</dbReference>
<dbReference type="SUPFAM" id="SSF74650">
    <property type="entry name" value="Galactose mutarotase-like"/>
    <property type="match status" value="1"/>
</dbReference>
<dbReference type="SUPFAM" id="SSF48208">
    <property type="entry name" value="Six-hairpin glycosidases"/>
    <property type="match status" value="1"/>
</dbReference>
<dbReference type="EMBL" id="JAQOUE010000001">
    <property type="protein sequence ID" value="MDT7042883.1"/>
    <property type="molecule type" value="Genomic_DNA"/>
</dbReference>
<dbReference type="Gene3D" id="2.70.98.40">
    <property type="entry name" value="Glycoside hydrolase, family 65, N-terminal domain"/>
    <property type="match status" value="1"/>
</dbReference>
<feature type="domain" description="Glycoside hydrolase family 65 N-terminal" evidence="6">
    <location>
        <begin position="8"/>
        <end position="263"/>
    </location>
</feature>
<dbReference type="InterPro" id="IPR037018">
    <property type="entry name" value="GH65_N"/>
</dbReference>
<accession>A0ABU3K9B6</accession>
<reference evidence="7 8" key="1">
    <citation type="journal article" date="2023" name="ISME J.">
        <title>Cultivation and genomic characterization of novel and ubiquitous marine nitrite-oxidizing bacteria from the Nitrospirales.</title>
        <authorList>
            <person name="Mueller A.J."/>
            <person name="Daebeler A."/>
            <person name="Herbold C.W."/>
            <person name="Kirkegaard R.H."/>
            <person name="Daims H."/>
        </authorList>
    </citation>
    <scope>NUCLEOTIDE SEQUENCE [LARGE SCALE GENOMIC DNA]</scope>
    <source>
        <strain evidence="7 8">EB</strain>
    </source>
</reference>
<dbReference type="Pfam" id="PF03632">
    <property type="entry name" value="Glyco_hydro_65m"/>
    <property type="match status" value="1"/>
</dbReference>
<dbReference type="PANTHER" id="PTHR11051">
    <property type="entry name" value="GLYCOSYL HYDROLASE-RELATED"/>
    <property type="match status" value="1"/>
</dbReference>
<dbReference type="Pfam" id="PF03633">
    <property type="entry name" value="Glyco_hydro_65C"/>
    <property type="match status" value="1"/>
</dbReference>
<gene>
    <name evidence="7" type="ORF">PPG34_11005</name>
</gene>
<protein>
    <submittedName>
        <fullName evidence="7">Glycosyl hydrolase family 65 protein</fullName>
    </submittedName>
</protein>
<evidence type="ECO:0000259" key="4">
    <source>
        <dbReference type="Pfam" id="PF03632"/>
    </source>
</evidence>
<dbReference type="InterPro" id="IPR005194">
    <property type="entry name" value="Glyco_hydro_65_C"/>
</dbReference>
<dbReference type="Pfam" id="PF03636">
    <property type="entry name" value="Glyco_hydro_65N"/>
    <property type="match status" value="1"/>
</dbReference>
<comment type="caution">
    <text evidence="7">The sequence shown here is derived from an EMBL/GenBank/DDBJ whole genome shotgun (WGS) entry which is preliminary data.</text>
</comment>
<dbReference type="InterPro" id="IPR005196">
    <property type="entry name" value="Glyco_hydro_65_N"/>
</dbReference>
<keyword evidence="7" id="KW-0378">Hydrolase</keyword>
<dbReference type="PIRSF" id="PIRSF036289">
    <property type="entry name" value="Glycosyl_hydrolase_malt_phosph"/>
    <property type="match status" value="1"/>
</dbReference>
<evidence type="ECO:0000313" key="8">
    <source>
        <dbReference type="Proteomes" id="UP001250932"/>
    </source>
</evidence>
<comment type="similarity">
    <text evidence="1">Belongs to the glycosyl hydrolase 65 family.</text>
</comment>
<dbReference type="Proteomes" id="UP001250932">
    <property type="component" value="Unassembled WGS sequence"/>
</dbReference>
<name>A0ABU3K9B6_9BACT</name>
<evidence type="ECO:0000313" key="7">
    <source>
        <dbReference type="EMBL" id="MDT7042883.1"/>
    </source>
</evidence>
<dbReference type="RefSeq" id="WP_313833346.1">
    <property type="nucleotide sequence ID" value="NZ_JAQOUE010000001.1"/>
</dbReference>
<dbReference type="Gene3D" id="1.50.10.10">
    <property type="match status" value="1"/>
</dbReference>
<evidence type="ECO:0000256" key="3">
    <source>
        <dbReference type="ARBA" id="ARBA00022679"/>
    </source>
</evidence>